<keyword evidence="11" id="KW-1185">Reference proteome</keyword>
<feature type="region of interest" description="Disordered" evidence="8">
    <location>
        <begin position="236"/>
        <end position="294"/>
    </location>
</feature>
<evidence type="ECO:0000256" key="2">
    <source>
        <dbReference type="ARBA" id="ARBA00022723"/>
    </source>
</evidence>
<dbReference type="GO" id="GO:0008270">
    <property type="term" value="F:zinc ion binding"/>
    <property type="evidence" value="ECO:0007669"/>
    <property type="project" value="UniProtKB-KW"/>
</dbReference>
<proteinExistence type="predicted"/>
<accession>A0AAD4UCJ4</accession>
<dbReference type="GO" id="GO:0000981">
    <property type="term" value="F:DNA-binding transcription factor activity, RNA polymerase II-specific"/>
    <property type="evidence" value="ECO:0007669"/>
    <property type="project" value="TreeGrafter"/>
</dbReference>
<protein>
    <recommendedName>
        <fullName evidence="9">C2H2-type domain-containing protein</fullName>
    </recommendedName>
</protein>
<evidence type="ECO:0000256" key="3">
    <source>
        <dbReference type="ARBA" id="ARBA00022737"/>
    </source>
</evidence>
<feature type="domain" description="C2H2-type" evidence="9">
    <location>
        <begin position="212"/>
        <end position="239"/>
    </location>
</feature>
<dbReference type="Gene3D" id="3.30.160.60">
    <property type="entry name" value="Classic Zinc Finger"/>
    <property type="match status" value="1"/>
</dbReference>
<keyword evidence="4 7" id="KW-0863">Zinc-finger</keyword>
<evidence type="ECO:0000256" key="6">
    <source>
        <dbReference type="ARBA" id="ARBA00023242"/>
    </source>
</evidence>
<dbReference type="GO" id="GO:0045892">
    <property type="term" value="P:negative regulation of DNA-templated transcription"/>
    <property type="evidence" value="ECO:0007669"/>
    <property type="project" value="TreeGrafter"/>
</dbReference>
<dbReference type="PROSITE" id="PS00028">
    <property type="entry name" value="ZINC_FINGER_C2H2_1"/>
    <property type="match status" value="2"/>
</dbReference>
<keyword evidence="6" id="KW-0539">Nucleus</keyword>
<evidence type="ECO:0000256" key="1">
    <source>
        <dbReference type="ARBA" id="ARBA00004123"/>
    </source>
</evidence>
<comment type="subcellular location">
    <subcellularLocation>
        <location evidence="1">Nucleus</location>
    </subcellularLocation>
</comment>
<dbReference type="Proteomes" id="UP001214576">
    <property type="component" value="Unassembled WGS sequence"/>
</dbReference>
<sequence length="294" mass="32396">MYHNPEKPFACDICHKRFHAIFKVWTHCRTQHGVAKNPAPAASSHAVLDEKFQRKLLDTVREREIKQALILKLRRGRPGFHRPGGPPAQLKQRVKMPPGRRPVGLPGPRGPGSAWPPRPDLTGEATGPARPPVPPEPGQRRPHGGGRGPEPVNFDSEDSTCLPEDLSLSKPLKIQVKEEPAEEAEEQKCGKTFPAPKQLERHQELLCSAKPFTCHVCNKAFRTNFRLWSHFQPHMAQASEDPVHRDPEAGPGPAGSPSQPPLPPPLPKIQPLEPNSPTGLPETPTPTADKLFAP</sequence>
<reference evidence="10" key="1">
    <citation type="submission" date="2022-03" db="EMBL/GenBank/DDBJ databases">
        <title>Genomic analyses of argali, domestic sheep and their hybrids provide insights into chromosomal evolution, heterosis and genetic basis of agronomic traits.</title>
        <authorList>
            <person name="Li M."/>
        </authorList>
    </citation>
    <scope>NUCLEOTIDE SEQUENCE</scope>
    <source>
        <strain evidence="10">CAU-MHL-2022a</strain>
        <tissue evidence="10">Skin</tissue>
    </source>
</reference>
<dbReference type="GO" id="GO:0005634">
    <property type="term" value="C:nucleus"/>
    <property type="evidence" value="ECO:0007669"/>
    <property type="project" value="UniProtKB-SubCell"/>
</dbReference>
<feature type="region of interest" description="Disordered" evidence="8">
    <location>
        <begin position="76"/>
        <end position="172"/>
    </location>
</feature>
<keyword evidence="3" id="KW-0677">Repeat</keyword>
<evidence type="ECO:0000313" key="10">
    <source>
        <dbReference type="EMBL" id="KAI4542581.1"/>
    </source>
</evidence>
<name>A0AAD4UCJ4_OVIAM</name>
<gene>
    <name evidence="10" type="ORF">MG293_007960</name>
</gene>
<evidence type="ECO:0000259" key="9">
    <source>
        <dbReference type="PROSITE" id="PS50157"/>
    </source>
</evidence>
<dbReference type="SUPFAM" id="SSF57667">
    <property type="entry name" value="beta-beta-alpha zinc fingers"/>
    <property type="match status" value="2"/>
</dbReference>
<feature type="compositionally biased region" description="Pro residues" evidence="8">
    <location>
        <begin position="258"/>
        <end position="268"/>
    </location>
</feature>
<dbReference type="EMBL" id="JAKZEL010000007">
    <property type="protein sequence ID" value="KAI4542581.1"/>
    <property type="molecule type" value="Genomic_DNA"/>
</dbReference>
<evidence type="ECO:0000256" key="4">
    <source>
        <dbReference type="ARBA" id="ARBA00022771"/>
    </source>
</evidence>
<keyword evidence="5" id="KW-0862">Zinc</keyword>
<evidence type="ECO:0000313" key="11">
    <source>
        <dbReference type="Proteomes" id="UP001214576"/>
    </source>
</evidence>
<dbReference type="InterPro" id="IPR036236">
    <property type="entry name" value="Znf_C2H2_sf"/>
</dbReference>
<evidence type="ECO:0000256" key="7">
    <source>
        <dbReference type="PROSITE-ProRule" id="PRU00042"/>
    </source>
</evidence>
<dbReference type="PROSITE" id="PS50157">
    <property type="entry name" value="ZINC_FINGER_C2H2_2"/>
    <property type="match status" value="1"/>
</dbReference>
<dbReference type="PANTHER" id="PTHR24394:SF15">
    <property type="entry name" value="ZINC FINGER AND BTB DOMAIN-CONTAINING PROTEIN 21"/>
    <property type="match status" value="1"/>
</dbReference>
<organism evidence="10 11">
    <name type="scientific">Ovis ammon polii</name>
    <dbReference type="NCBI Taxonomy" id="230172"/>
    <lineage>
        <taxon>Eukaryota</taxon>
        <taxon>Metazoa</taxon>
        <taxon>Chordata</taxon>
        <taxon>Craniata</taxon>
        <taxon>Vertebrata</taxon>
        <taxon>Euteleostomi</taxon>
        <taxon>Mammalia</taxon>
        <taxon>Eutheria</taxon>
        <taxon>Laurasiatheria</taxon>
        <taxon>Artiodactyla</taxon>
        <taxon>Ruminantia</taxon>
        <taxon>Pecora</taxon>
        <taxon>Bovidae</taxon>
        <taxon>Caprinae</taxon>
        <taxon>Ovis</taxon>
    </lineage>
</organism>
<keyword evidence="2" id="KW-0479">Metal-binding</keyword>
<dbReference type="AlphaFoldDB" id="A0AAD4UCJ4"/>
<dbReference type="SMART" id="SM00355">
    <property type="entry name" value="ZnF_C2H2"/>
    <property type="match status" value="2"/>
</dbReference>
<dbReference type="PANTHER" id="PTHR24394">
    <property type="entry name" value="ZINC FINGER PROTEIN"/>
    <property type="match status" value="1"/>
</dbReference>
<evidence type="ECO:0000256" key="8">
    <source>
        <dbReference type="SAM" id="MobiDB-lite"/>
    </source>
</evidence>
<dbReference type="InterPro" id="IPR013087">
    <property type="entry name" value="Znf_C2H2_type"/>
</dbReference>
<evidence type="ECO:0000256" key="5">
    <source>
        <dbReference type="ARBA" id="ARBA00022833"/>
    </source>
</evidence>
<comment type="caution">
    <text evidence="10">The sequence shown here is derived from an EMBL/GenBank/DDBJ whole genome shotgun (WGS) entry which is preliminary data.</text>
</comment>